<accession>A0A1H9NAJ3</accession>
<proteinExistence type="predicted"/>
<keyword evidence="1" id="KW-0472">Membrane</keyword>
<dbReference type="RefSeq" id="WP_027205802.1">
    <property type="nucleotide sequence ID" value="NZ_FOGJ01000004.1"/>
</dbReference>
<evidence type="ECO:0000313" key="3">
    <source>
        <dbReference type="Proteomes" id="UP000182584"/>
    </source>
</evidence>
<dbReference type="Proteomes" id="UP000182584">
    <property type="component" value="Unassembled WGS sequence"/>
</dbReference>
<dbReference type="AlphaFoldDB" id="A0A1H9NAJ3"/>
<protein>
    <submittedName>
        <fullName evidence="2">Uncharacterized protein</fullName>
    </submittedName>
</protein>
<keyword evidence="1" id="KW-1133">Transmembrane helix</keyword>
<dbReference type="EMBL" id="FOGJ01000004">
    <property type="protein sequence ID" value="SER32695.1"/>
    <property type="molecule type" value="Genomic_DNA"/>
</dbReference>
<feature type="transmembrane region" description="Helical" evidence="1">
    <location>
        <begin position="54"/>
        <end position="72"/>
    </location>
</feature>
<keyword evidence="1" id="KW-0812">Transmembrane</keyword>
<reference evidence="2 3" key="1">
    <citation type="submission" date="2016-10" db="EMBL/GenBank/DDBJ databases">
        <authorList>
            <person name="de Groot N.N."/>
        </authorList>
    </citation>
    <scope>NUCLEOTIDE SEQUENCE [LARGE SCALE GENOMIC DNA]</scope>
    <source>
        <strain evidence="2 3">AR40</strain>
    </source>
</reference>
<evidence type="ECO:0000313" key="2">
    <source>
        <dbReference type="EMBL" id="SER32695.1"/>
    </source>
</evidence>
<sequence length="160" mass="18581">MNTLTFFEFIKILIELFKYRNVKIFNVGIIICLVSVLLYKFFKRSKKTKIKATLIVCMIVGMCVTLLSFSHGDGWIPFARVSSENVILTANQKLIIVRGKNVFMNDEEVNLSEFDDYITNTYVEGTEYVVCDDYAENSTYDYVISFLKENYISVIERIVK</sequence>
<name>A0A1H9NAJ3_BUTFI</name>
<gene>
    <name evidence="2" type="ORF">SAMN04487884_104106</name>
</gene>
<organism evidence="2 3">
    <name type="scientific">Butyrivibrio fibrisolvens</name>
    <dbReference type="NCBI Taxonomy" id="831"/>
    <lineage>
        <taxon>Bacteria</taxon>
        <taxon>Bacillati</taxon>
        <taxon>Bacillota</taxon>
        <taxon>Clostridia</taxon>
        <taxon>Lachnospirales</taxon>
        <taxon>Lachnospiraceae</taxon>
        <taxon>Butyrivibrio</taxon>
    </lineage>
</organism>
<evidence type="ECO:0000256" key="1">
    <source>
        <dbReference type="SAM" id="Phobius"/>
    </source>
</evidence>
<feature type="transmembrane region" description="Helical" evidence="1">
    <location>
        <begin position="24"/>
        <end position="42"/>
    </location>
</feature>